<dbReference type="Proteomes" id="UP000435837">
    <property type="component" value="Unassembled WGS sequence"/>
</dbReference>
<dbReference type="Proteomes" id="UP001432292">
    <property type="component" value="Chromosome"/>
</dbReference>
<evidence type="ECO:0000313" key="2">
    <source>
        <dbReference type="EMBL" id="WUS21440.1"/>
    </source>
</evidence>
<evidence type="ECO:0000313" key="4">
    <source>
        <dbReference type="Proteomes" id="UP001432292"/>
    </source>
</evidence>
<gene>
    <name evidence="2" type="ORF">OG727_03535</name>
    <name evidence="1" type="ORF">Scani_24940</name>
</gene>
<name>A0A640S781_9ACTN</name>
<keyword evidence="4" id="KW-1185">Reference proteome</keyword>
<dbReference type="EMBL" id="CP108473">
    <property type="protein sequence ID" value="WUS21440.1"/>
    <property type="molecule type" value="Genomic_DNA"/>
</dbReference>
<evidence type="ECO:0000313" key="3">
    <source>
        <dbReference type="Proteomes" id="UP000435837"/>
    </source>
</evidence>
<organism evidence="1 3">
    <name type="scientific">Streptomyces caniferus</name>
    <dbReference type="NCBI Taxonomy" id="285557"/>
    <lineage>
        <taxon>Bacteria</taxon>
        <taxon>Bacillati</taxon>
        <taxon>Actinomycetota</taxon>
        <taxon>Actinomycetes</taxon>
        <taxon>Kitasatosporales</taxon>
        <taxon>Streptomycetaceae</taxon>
        <taxon>Streptomyces</taxon>
    </lineage>
</organism>
<dbReference type="RefSeq" id="WP_159473581.1">
    <property type="nucleotide sequence ID" value="NZ_BAAATH010000002.1"/>
</dbReference>
<protein>
    <submittedName>
        <fullName evidence="1">Uncharacterized protein</fullName>
    </submittedName>
</protein>
<reference evidence="1 3" key="1">
    <citation type="submission" date="2019-12" db="EMBL/GenBank/DDBJ databases">
        <title>Whole genome shotgun sequence of Streptomyces caniferus NBRC 15389.</title>
        <authorList>
            <person name="Ichikawa N."/>
            <person name="Kimura A."/>
            <person name="Kitahashi Y."/>
            <person name="Komaki H."/>
            <person name="Tamura T."/>
        </authorList>
    </citation>
    <scope>NUCLEOTIDE SEQUENCE [LARGE SCALE GENOMIC DNA]</scope>
    <source>
        <strain evidence="1 3">NBRC 15389</strain>
    </source>
</reference>
<sequence length="120" mass="12528">MESQNPMGPESAQPLLGTRPRTEVLQASAALAEVAHGLSPSSRTALGALAAYRWALGDGVTAPITGFRTEGCPTVAVLTAEVDAAAVQWEGARKGTAAHDYLRGVHTALAWICGYTEKRP</sequence>
<dbReference type="AlphaFoldDB" id="A0A640S781"/>
<accession>A0A640S781</accession>
<dbReference type="EMBL" id="BLIN01000003">
    <property type="protein sequence ID" value="GFE06226.1"/>
    <property type="molecule type" value="Genomic_DNA"/>
</dbReference>
<evidence type="ECO:0000313" key="1">
    <source>
        <dbReference type="EMBL" id="GFE06226.1"/>
    </source>
</evidence>
<dbReference type="GeneID" id="96640065"/>
<dbReference type="OrthoDB" id="3871240at2"/>
<reference evidence="2" key="2">
    <citation type="submission" date="2022-10" db="EMBL/GenBank/DDBJ databases">
        <title>The complete genomes of actinobacterial strains from the NBC collection.</title>
        <authorList>
            <person name="Joergensen T.S."/>
            <person name="Alvarez Arevalo M."/>
            <person name="Sterndorff E.B."/>
            <person name="Faurdal D."/>
            <person name="Vuksanovic O."/>
            <person name="Mourched A.-S."/>
            <person name="Charusanti P."/>
            <person name="Shaw S."/>
            <person name="Blin K."/>
            <person name="Weber T."/>
        </authorList>
    </citation>
    <scope>NUCLEOTIDE SEQUENCE</scope>
    <source>
        <strain evidence="2">NBC_01256</strain>
    </source>
</reference>
<proteinExistence type="predicted"/>